<evidence type="ECO:0000256" key="1">
    <source>
        <dbReference type="SAM" id="MobiDB-lite"/>
    </source>
</evidence>
<evidence type="ECO:0008006" key="4">
    <source>
        <dbReference type="Google" id="ProtNLM"/>
    </source>
</evidence>
<organism evidence="2 3">
    <name type="scientific">Candidatus Acidiferrum panamense</name>
    <dbReference type="NCBI Taxonomy" id="2741543"/>
    <lineage>
        <taxon>Bacteria</taxon>
        <taxon>Pseudomonadati</taxon>
        <taxon>Acidobacteriota</taxon>
        <taxon>Terriglobia</taxon>
        <taxon>Candidatus Acidiferrales</taxon>
        <taxon>Candidatus Acidiferrum</taxon>
    </lineage>
</organism>
<name>A0A7V8NU63_9BACT</name>
<dbReference type="Proteomes" id="UP000567293">
    <property type="component" value="Unassembled WGS sequence"/>
</dbReference>
<gene>
    <name evidence="2" type="ORF">HRJ53_21550</name>
</gene>
<feature type="region of interest" description="Disordered" evidence="1">
    <location>
        <begin position="357"/>
        <end position="381"/>
    </location>
</feature>
<dbReference type="InterPro" id="IPR011990">
    <property type="entry name" value="TPR-like_helical_dom_sf"/>
</dbReference>
<dbReference type="SUPFAM" id="SSF48452">
    <property type="entry name" value="TPR-like"/>
    <property type="match status" value="1"/>
</dbReference>
<proteinExistence type="predicted"/>
<dbReference type="AlphaFoldDB" id="A0A7V8NU63"/>
<accession>A0A7V8NU63</accession>
<dbReference type="EMBL" id="JACDQQ010002075">
    <property type="protein sequence ID" value="MBA0087579.1"/>
    <property type="molecule type" value="Genomic_DNA"/>
</dbReference>
<evidence type="ECO:0000313" key="3">
    <source>
        <dbReference type="Proteomes" id="UP000567293"/>
    </source>
</evidence>
<dbReference type="Gene3D" id="1.25.40.10">
    <property type="entry name" value="Tetratricopeptide repeat domain"/>
    <property type="match status" value="1"/>
</dbReference>
<reference evidence="2" key="1">
    <citation type="submission" date="2020-06" db="EMBL/GenBank/DDBJ databases">
        <title>Legume-microbial interactions unlock mineral nutrients during tropical forest succession.</title>
        <authorList>
            <person name="Epihov D.Z."/>
        </authorList>
    </citation>
    <scope>NUCLEOTIDE SEQUENCE [LARGE SCALE GENOMIC DNA]</scope>
    <source>
        <strain evidence="2">Pan2503</strain>
    </source>
</reference>
<comment type="caution">
    <text evidence="2">The sequence shown here is derived from an EMBL/GenBank/DDBJ whole genome shotgun (WGS) entry which is preliminary data.</text>
</comment>
<feature type="compositionally biased region" description="Basic residues" evidence="1">
    <location>
        <begin position="369"/>
        <end position="381"/>
    </location>
</feature>
<keyword evidence="3" id="KW-1185">Reference proteome</keyword>
<evidence type="ECO:0000313" key="2">
    <source>
        <dbReference type="EMBL" id="MBA0087579.1"/>
    </source>
</evidence>
<sequence length="381" mass="41067">MDDFVAKYPSSALLVYVYPLYVNAYNQLKNPDKVIEYADKTVGLGEKVDAGTRYGVLYARALAYATLKPDAQAAGAAKAREAAQAGLKALDEVKKPDNLSEDDFKKQKLQPTILFHFTGATAAVAAKDFSAATGEYKAILALNPDDLSTNYNLGKAYMAMTPPQQMDAFWYFGKAVTSKGATQAQSNQVKKYLRSLIANYQGGNVCDSLTDGEMNELLQLAGSSADRPSSYTLPSATDISGIQKDMTIASVFTDLKAGGDKSKLTWLAACGLEFPEVPGKVIEVTPGDPIVLKIAFVTSDAEFDAATTPNMDVKVVGQPEAARVEKDSAVHFTGTLVAYDPDPAFFLHWDKAKVKAEDIPKEKGAPKKPAPRRPTRKPSGR</sequence>
<protein>
    <recommendedName>
        <fullName evidence="4">Tetratricopeptide repeat protein</fullName>
    </recommendedName>
</protein>